<dbReference type="InterPro" id="IPR039422">
    <property type="entry name" value="MarR/SlyA-like"/>
</dbReference>
<dbReference type="PROSITE" id="PS50995">
    <property type="entry name" value="HTH_MARR_2"/>
    <property type="match status" value="1"/>
</dbReference>
<dbReference type="InterPro" id="IPR000835">
    <property type="entry name" value="HTH_MarR-typ"/>
</dbReference>
<feature type="domain" description="HTH marR-type" evidence="3">
    <location>
        <begin position="1"/>
        <end position="140"/>
    </location>
</feature>
<dbReference type="InterPro" id="IPR036388">
    <property type="entry name" value="WH-like_DNA-bd_sf"/>
</dbReference>
<dbReference type="RefSeq" id="WP_163474022.1">
    <property type="nucleotide sequence ID" value="NZ_JAAGWZ010000003.1"/>
</dbReference>
<keyword evidence="2" id="KW-0804">Transcription</keyword>
<evidence type="ECO:0000313" key="4">
    <source>
        <dbReference type="EMBL" id="NEM91963.1"/>
    </source>
</evidence>
<sequence>MNESGLPRSTTYDLFRWIGWAQMKAGEEWVRARDLSQTQAFTLGFLEQNPGAMQRDIATMTRTTAASVSSLLQGLEARGLIERRTEGGDERSKRVYATEAGIALIAGFEGAMEAAGESILAPLDPDERRTLHSLLVKITAELPQPTR</sequence>
<protein>
    <submittedName>
        <fullName evidence="4">MarR family transcriptional regulator</fullName>
    </submittedName>
</protein>
<evidence type="ECO:0000256" key="2">
    <source>
        <dbReference type="ARBA" id="ARBA00023163"/>
    </source>
</evidence>
<dbReference type="InterPro" id="IPR036390">
    <property type="entry name" value="WH_DNA-bd_sf"/>
</dbReference>
<evidence type="ECO:0000313" key="5">
    <source>
        <dbReference type="Proteomes" id="UP000479756"/>
    </source>
</evidence>
<dbReference type="Pfam" id="PF12802">
    <property type="entry name" value="MarR_2"/>
    <property type="match status" value="1"/>
</dbReference>
<dbReference type="SUPFAM" id="SSF46785">
    <property type="entry name" value="Winged helix' DNA-binding domain"/>
    <property type="match status" value="1"/>
</dbReference>
<dbReference type="GO" id="GO:0003700">
    <property type="term" value="F:DNA-binding transcription factor activity"/>
    <property type="evidence" value="ECO:0007669"/>
    <property type="project" value="InterPro"/>
</dbReference>
<dbReference type="AlphaFoldDB" id="A0A7C9TTB6"/>
<accession>A0A7C9TTB6</accession>
<dbReference type="PANTHER" id="PTHR33164">
    <property type="entry name" value="TRANSCRIPTIONAL REGULATOR, MARR FAMILY"/>
    <property type="match status" value="1"/>
</dbReference>
<organism evidence="4 5">
    <name type="scientific">Galbitalea soli</name>
    <dbReference type="NCBI Taxonomy" id="1268042"/>
    <lineage>
        <taxon>Bacteria</taxon>
        <taxon>Bacillati</taxon>
        <taxon>Actinomycetota</taxon>
        <taxon>Actinomycetes</taxon>
        <taxon>Micrococcales</taxon>
        <taxon>Microbacteriaceae</taxon>
        <taxon>Galbitalea</taxon>
    </lineage>
</organism>
<name>A0A7C9TTB6_9MICO</name>
<keyword evidence="5" id="KW-1185">Reference proteome</keyword>
<evidence type="ECO:0000256" key="1">
    <source>
        <dbReference type="ARBA" id="ARBA00023015"/>
    </source>
</evidence>
<proteinExistence type="predicted"/>
<gene>
    <name evidence="4" type="ORF">G3T37_11415</name>
</gene>
<keyword evidence="1" id="KW-0805">Transcription regulation</keyword>
<dbReference type="Proteomes" id="UP000479756">
    <property type="component" value="Unassembled WGS sequence"/>
</dbReference>
<dbReference type="PRINTS" id="PR00598">
    <property type="entry name" value="HTHMARR"/>
</dbReference>
<dbReference type="EMBL" id="JAAGWZ010000003">
    <property type="protein sequence ID" value="NEM91963.1"/>
    <property type="molecule type" value="Genomic_DNA"/>
</dbReference>
<reference evidence="4 5" key="1">
    <citation type="journal article" date="2014" name="Int. J. Syst. Evol. Microbiol.">
        <title>Description of Galbitalea soli gen. nov., sp. nov., and Frondihabitans sucicola sp. nov.</title>
        <authorList>
            <person name="Kim S.J."/>
            <person name="Lim J.M."/>
            <person name="Ahn J.H."/>
            <person name="Weon H.Y."/>
            <person name="Hamada M."/>
            <person name="Suzuki K."/>
            <person name="Ahn T.Y."/>
            <person name="Kwon S.W."/>
        </authorList>
    </citation>
    <scope>NUCLEOTIDE SEQUENCE [LARGE SCALE GENOMIC DNA]</scope>
    <source>
        <strain evidence="4 5">NBRC 108727</strain>
    </source>
</reference>
<dbReference type="PANTHER" id="PTHR33164:SF56">
    <property type="entry name" value="HTH-TYPE TRANSCRIPTIONAL REGULATOR MHQR"/>
    <property type="match status" value="1"/>
</dbReference>
<dbReference type="SMART" id="SM00347">
    <property type="entry name" value="HTH_MARR"/>
    <property type="match status" value="1"/>
</dbReference>
<dbReference type="Gene3D" id="1.10.10.10">
    <property type="entry name" value="Winged helix-like DNA-binding domain superfamily/Winged helix DNA-binding domain"/>
    <property type="match status" value="1"/>
</dbReference>
<dbReference type="GO" id="GO:0006950">
    <property type="term" value="P:response to stress"/>
    <property type="evidence" value="ECO:0007669"/>
    <property type="project" value="TreeGrafter"/>
</dbReference>
<evidence type="ECO:0000259" key="3">
    <source>
        <dbReference type="PROSITE" id="PS50995"/>
    </source>
</evidence>
<comment type="caution">
    <text evidence="4">The sequence shown here is derived from an EMBL/GenBank/DDBJ whole genome shotgun (WGS) entry which is preliminary data.</text>
</comment>